<evidence type="ECO:0000256" key="2">
    <source>
        <dbReference type="SAM" id="Phobius"/>
    </source>
</evidence>
<keyword evidence="2" id="KW-1133">Transmembrane helix</keyword>
<reference evidence="3 4" key="1">
    <citation type="submission" date="2021-06" db="EMBL/GenBank/DDBJ databases">
        <authorList>
            <person name="Palmer J.M."/>
        </authorList>
    </citation>
    <scope>NUCLEOTIDE SEQUENCE [LARGE SCALE GENOMIC DNA]</scope>
    <source>
        <strain evidence="3 4">CL_MEX2019</strain>
        <tissue evidence="3">Muscle</tissue>
    </source>
</reference>
<proteinExistence type="predicted"/>
<sequence>MLSAGQQLGETHGSTRTNRWTNTFMSRGEGWLLSVSLIFISLPLGTAWPYVRSVLWNIFRQTMTTVLPWDFPSCMTIKSLVLVLVLIVFRFIRDRVAGAADSAETPRHPSPQTPLPAPPGGAQGVPRPAERHGPSHRSS</sequence>
<name>A0ABU7F6R4_9TELE</name>
<organism evidence="3 4">
    <name type="scientific">Characodon lateralis</name>
    <dbReference type="NCBI Taxonomy" id="208331"/>
    <lineage>
        <taxon>Eukaryota</taxon>
        <taxon>Metazoa</taxon>
        <taxon>Chordata</taxon>
        <taxon>Craniata</taxon>
        <taxon>Vertebrata</taxon>
        <taxon>Euteleostomi</taxon>
        <taxon>Actinopterygii</taxon>
        <taxon>Neopterygii</taxon>
        <taxon>Teleostei</taxon>
        <taxon>Neoteleostei</taxon>
        <taxon>Acanthomorphata</taxon>
        <taxon>Ovalentaria</taxon>
        <taxon>Atherinomorphae</taxon>
        <taxon>Cyprinodontiformes</taxon>
        <taxon>Goodeidae</taxon>
        <taxon>Characodon</taxon>
    </lineage>
</organism>
<keyword evidence="2" id="KW-0472">Membrane</keyword>
<keyword evidence="4" id="KW-1185">Reference proteome</keyword>
<feature type="transmembrane region" description="Helical" evidence="2">
    <location>
        <begin position="31"/>
        <end position="51"/>
    </location>
</feature>
<feature type="region of interest" description="Disordered" evidence="1">
    <location>
        <begin position="100"/>
        <end position="139"/>
    </location>
</feature>
<protein>
    <submittedName>
        <fullName evidence="3">Uncharacterized protein</fullName>
    </submittedName>
</protein>
<keyword evidence="2" id="KW-0812">Transmembrane</keyword>
<feature type="compositionally biased region" description="Pro residues" evidence="1">
    <location>
        <begin position="108"/>
        <end position="119"/>
    </location>
</feature>
<evidence type="ECO:0000313" key="3">
    <source>
        <dbReference type="EMBL" id="MED6294995.1"/>
    </source>
</evidence>
<gene>
    <name evidence="3" type="ORF">CHARACLAT_026805</name>
</gene>
<comment type="caution">
    <text evidence="3">The sequence shown here is derived from an EMBL/GenBank/DDBJ whole genome shotgun (WGS) entry which is preliminary data.</text>
</comment>
<evidence type="ECO:0000313" key="4">
    <source>
        <dbReference type="Proteomes" id="UP001352852"/>
    </source>
</evidence>
<feature type="transmembrane region" description="Helical" evidence="2">
    <location>
        <begin position="71"/>
        <end position="92"/>
    </location>
</feature>
<accession>A0ABU7F6R4</accession>
<dbReference type="Proteomes" id="UP001352852">
    <property type="component" value="Unassembled WGS sequence"/>
</dbReference>
<dbReference type="EMBL" id="JAHUTJ010077059">
    <property type="protein sequence ID" value="MED6294995.1"/>
    <property type="molecule type" value="Genomic_DNA"/>
</dbReference>
<evidence type="ECO:0000256" key="1">
    <source>
        <dbReference type="SAM" id="MobiDB-lite"/>
    </source>
</evidence>